<dbReference type="EMBL" id="JAVRHK010000024">
    <property type="protein sequence ID" value="MDT0678528.1"/>
    <property type="molecule type" value="Genomic_DNA"/>
</dbReference>
<organism evidence="1 2">
    <name type="scientific">Autumnicola musiva</name>
    <dbReference type="NCBI Taxonomy" id="3075589"/>
    <lineage>
        <taxon>Bacteria</taxon>
        <taxon>Pseudomonadati</taxon>
        <taxon>Bacteroidota</taxon>
        <taxon>Flavobacteriia</taxon>
        <taxon>Flavobacteriales</taxon>
        <taxon>Flavobacteriaceae</taxon>
        <taxon>Autumnicola</taxon>
    </lineage>
</organism>
<accession>A0ABU3DC29</accession>
<evidence type="ECO:0000313" key="1">
    <source>
        <dbReference type="EMBL" id="MDT0678528.1"/>
    </source>
</evidence>
<proteinExistence type="predicted"/>
<comment type="caution">
    <text evidence="1">The sequence shown here is derived from an EMBL/GenBank/DDBJ whole genome shotgun (WGS) entry which is preliminary data.</text>
</comment>
<dbReference type="Proteomes" id="UP001262582">
    <property type="component" value="Unassembled WGS sequence"/>
</dbReference>
<keyword evidence="2" id="KW-1185">Reference proteome</keyword>
<protein>
    <submittedName>
        <fullName evidence="1">Uncharacterized protein</fullName>
    </submittedName>
</protein>
<name>A0ABU3DC29_9FLAO</name>
<reference evidence="1 2" key="1">
    <citation type="submission" date="2023-09" db="EMBL/GenBank/DDBJ databases">
        <authorList>
            <person name="Rey-Velasco X."/>
        </authorList>
    </citation>
    <scope>NUCLEOTIDE SEQUENCE [LARGE SCALE GENOMIC DNA]</scope>
    <source>
        <strain evidence="1 2">F117</strain>
    </source>
</reference>
<evidence type="ECO:0000313" key="2">
    <source>
        <dbReference type="Proteomes" id="UP001262582"/>
    </source>
</evidence>
<sequence length="146" mass="15697">MAKYGYSVDFEPDFNFIPVTSALDVGENKVSLIGADYLKIYTSANPPTGSKAIPFVNFTTSFSTSSVNEPHISFNPKNGDWLAEEIDADSVTEIFDCSYVCSNIEISGASTICSGSSTYSFPFSNVTWSISSSTLASIVPNGKKLQ</sequence>
<dbReference type="RefSeq" id="WP_311504863.1">
    <property type="nucleotide sequence ID" value="NZ_JAVRHK010000024.1"/>
</dbReference>
<gene>
    <name evidence="1" type="ORF">RM539_18260</name>
</gene>